<dbReference type="Proteomes" id="UP000324800">
    <property type="component" value="Unassembled WGS sequence"/>
</dbReference>
<evidence type="ECO:0000313" key="1">
    <source>
        <dbReference type="EMBL" id="KAA6403323.1"/>
    </source>
</evidence>
<reference evidence="1 2" key="1">
    <citation type="submission" date="2019-03" db="EMBL/GenBank/DDBJ databases">
        <title>Single cell metagenomics reveals metabolic interactions within the superorganism composed of flagellate Streblomastix strix and complex community of Bacteroidetes bacteria on its surface.</title>
        <authorList>
            <person name="Treitli S.C."/>
            <person name="Kolisko M."/>
            <person name="Husnik F."/>
            <person name="Keeling P."/>
            <person name="Hampl V."/>
        </authorList>
    </citation>
    <scope>NUCLEOTIDE SEQUENCE [LARGE SCALE GENOMIC DNA]</scope>
    <source>
        <strain evidence="1">ST1C</strain>
    </source>
</reference>
<dbReference type="EMBL" id="SNRW01000113">
    <property type="protein sequence ID" value="KAA6403323.1"/>
    <property type="molecule type" value="Genomic_DNA"/>
</dbReference>
<proteinExistence type="predicted"/>
<accession>A0A5J4X8E7</accession>
<dbReference type="AlphaFoldDB" id="A0A5J4X8E7"/>
<comment type="caution">
    <text evidence="1">The sequence shown here is derived from an EMBL/GenBank/DDBJ whole genome shotgun (WGS) entry which is preliminary data.</text>
</comment>
<name>A0A5J4X8E7_9EUKA</name>
<sequence length="417" mass="48887">MKESGLKKMIEDLFNTVVTEYIKNENKQMPKAAEKIVLLYLMIMKDKSICIKDEYLKISLDIIQNQITKLFNKLIKEEQALQKGSLLTLINENSEQIELSAKLIKSLDGQSEKYAFTNSCPIQWDDFLNKVDYLIDICKKIGLYYSRCSNQSERSASQELLLAIYELMKEFICSFDNINYHIRQHKDIGNILTPHINISSTQSLSINQSQLNFQSYPVILTSQKVVMEALHVLKFLLSIQTWCMKSSYSMHTLVPALIKLVALKKQDHRMFNEKCEDKDYSERIRSTSQLILERIMSYNDKEVCEQLKNTEFSSALCPLVDSEQNSEIEFALESFKVILRYINYQREIKSEALNNRNIILRQFESIEEFGGNEDIDAHLMKNEEDKYYKIKQKALDVKNELIIYYQYHQSAKKHKKM</sequence>
<organism evidence="1 2">
    <name type="scientific">Streblomastix strix</name>
    <dbReference type="NCBI Taxonomy" id="222440"/>
    <lineage>
        <taxon>Eukaryota</taxon>
        <taxon>Metamonada</taxon>
        <taxon>Preaxostyla</taxon>
        <taxon>Oxymonadida</taxon>
        <taxon>Streblomastigidae</taxon>
        <taxon>Streblomastix</taxon>
    </lineage>
</organism>
<evidence type="ECO:0000313" key="2">
    <source>
        <dbReference type="Proteomes" id="UP000324800"/>
    </source>
</evidence>
<gene>
    <name evidence="1" type="ORF">EZS28_001152</name>
</gene>
<protein>
    <submittedName>
        <fullName evidence="1">Uncharacterized protein</fullName>
    </submittedName>
</protein>